<reference evidence="9 10" key="1">
    <citation type="submission" date="2017-01" db="EMBL/GenBank/DDBJ databases">
        <authorList>
            <person name="Varghese N."/>
            <person name="Submissions S."/>
        </authorList>
    </citation>
    <scope>NUCLEOTIDE SEQUENCE [LARGE SCALE GENOMIC DNA]</scope>
    <source>
        <strain evidence="9 10">ATCC 35905</strain>
    </source>
</reference>
<dbReference type="PROSITE" id="PS50928">
    <property type="entry name" value="ABC_TM1"/>
    <property type="match status" value="1"/>
</dbReference>
<dbReference type="GO" id="GO:0005886">
    <property type="term" value="C:plasma membrane"/>
    <property type="evidence" value="ECO:0007669"/>
    <property type="project" value="UniProtKB-SubCell"/>
</dbReference>
<feature type="transmembrane region" description="Helical" evidence="7">
    <location>
        <begin position="244"/>
        <end position="270"/>
    </location>
</feature>
<evidence type="ECO:0000256" key="1">
    <source>
        <dbReference type="ARBA" id="ARBA00004651"/>
    </source>
</evidence>
<dbReference type="SUPFAM" id="SSF161098">
    <property type="entry name" value="MetI-like"/>
    <property type="match status" value="1"/>
</dbReference>
<dbReference type="RefSeq" id="WP_029310682.1">
    <property type="nucleotide sequence ID" value="NZ_FTNE01000008.1"/>
</dbReference>
<dbReference type="Gene3D" id="1.10.3720.10">
    <property type="entry name" value="MetI-like"/>
    <property type="match status" value="1"/>
</dbReference>
<feature type="transmembrane region" description="Helical" evidence="7">
    <location>
        <begin position="103"/>
        <end position="124"/>
    </location>
</feature>
<keyword evidence="5 7" id="KW-1133">Transmembrane helix</keyword>
<accession>A0A8G2FGC7</accession>
<dbReference type="PANTHER" id="PTHR43163:SF6">
    <property type="entry name" value="DIPEPTIDE TRANSPORT SYSTEM PERMEASE PROTEIN DPPB-RELATED"/>
    <property type="match status" value="1"/>
</dbReference>
<evidence type="ECO:0000256" key="7">
    <source>
        <dbReference type="RuleBase" id="RU363032"/>
    </source>
</evidence>
<dbReference type="EMBL" id="FTNE01000008">
    <property type="protein sequence ID" value="SIQ69955.1"/>
    <property type="molecule type" value="Genomic_DNA"/>
</dbReference>
<dbReference type="AlphaFoldDB" id="A0A8G2FGC7"/>
<proteinExistence type="inferred from homology"/>
<comment type="subcellular location">
    <subcellularLocation>
        <location evidence="1 7">Cell membrane</location>
        <topology evidence="1 7">Multi-pass membrane protein</topology>
    </subcellularLocation>
</comment>
<sequence>MILVMVRRLGEMVFVLVSISVLVFLIFFATPGADPAARLAGRGATPATLAAVRHSFGLDKPLPVQYVLMMKHLFVTQDLTSFVNPGEKVVPAVLQAVPVTLSLVFGAAIIWVIAALVVGVLAAWARDTVLDRLLMLFSLIGVSMPVFWLAEVANLITQARYHDTWLFSWVPALGYVPLSVSVVGWFKSLVIPWTVLAVTYIGLYGRVLRSNLVEAMNEDYIRTARAKGLSERQIILRHALRMSLITLVSMFGLDFGLLAGGGALLIEVVSGLPGVGELTYQALQNLDLPFIMAAVLYGAVFIVVANTVVDMLYAVIDPRAR</sequence>
<evidence type="ECO:0000313" key="9">
    <source>
        <dbReference type="EMBL" id="SIQ69955.1"/>
    </source>
</evidence>
<dbReference type="Pfam" id="PF19300">
    <property type="entry name" value="BPD_transp_1_N"/>
    <property type="match status" value="1"/>
</dbReference>
<evidence type="ECO:0000313" key="10">
    <source>
        <dbReference type="Proteomes" id="UP000186308"/>
    </source>
</evidence>
<dbReference type="GO" id="GO:0055085">
    <property type="term" value="P:transmembrane transport"/>
    <property type="evidence" value="ECO:0007669"/>
    <property type="project" value="InterPro"/>
</dbReference>
<organism evidence="9 10">
    <name type="scientific">Acidiphilium rubrum</name>
    <dbReference type="NCBI Taxonomy" id="526"/>
    <lineage>
        <taxon>Bacteria</taxon>
        <taxon>Pseudomonadati</taxon>
        <taxon>Pseudomonadota</taxon>
        <taxon>Alphaproteobacteria</taxon>
        <taxon>Acetobacterales</taxon>
        <taxon>Acidocellaceae</taxon>
        <taxon>Acidiphilium</taxon>
    </lineage>
</organism>
<feature type="transmembrane region" description="Helical" evidence="7">
    <location>
        <begin position="12"/>
        <end position="30"/>
    </location>
</feature>
<keyword evidence="10" id="KW-1185">Reference proteome</keyword>
<evidence type="ECO:0000256" key="6">
    <source>
        <dbReference type="ARBA" id="ARBA00023136"/>
    </source>
</evidence>
<dbReference type="OrthoDB" id="9805855at2"/>
<evidence type="ECO:0000256" key="5">
    <source>
        <dbReference type="ARBA" id="ARBA00022989"/>
    </source>
</evidence>
<comment type="similarity">
    <text evidence="7">Belongs to the binding-protein-dependent transport system permease family.</text>
</comment>
<keyword evidence="3" id="KW-1003">Cell membrane</keyword>
<evidence type="ECO:0000256" key="2">
    <source>
        <dbReference type="ARBA" id="ARBA00022448"/>
    </source>
</evidence>
<dbReference type="CDD" id="cd06261">
    <property type="entry name" value="TM_PBP2"/>
    <property type="match status" value="1"/>
</dbReference>
<evidence type="ECO:0000256" key="4">
    <source>
        <dbReference type="ARBA" id="ARBA00022692"/>
    </source>
</evidence>
<keyword evidence="2 7" id="KW-0813">Transport</keyword>
<comment type="caution">
    <text evidence="9">The sequence shown here is derived from an EMBL/GenBank/DDBJ whole genome shotgun (WGS) entry which is preliminary data.</text>
</comment>
<keyword evidence="6 7" id="KW-0472">Membrane</keyword>
<evidence type="ECO:0000256" key="3">
    <source>
        <dbReference type="ARBA" id="ARBA00022475"/>
    </source>
</evidence>
<keyword evidence="4 7" id="KW-0812">Transmembrane</keyword>
<dbReference type="Pfam" id="PF00528">
    <property type="entry name" value="BPD_transp_1"/>
    <property type="match status" value="1"/>
</dbReference>
<gene>
    <name evidence="9" type="ORF">SAMN05421828_10839</name>
</gene>
<feature type="transmembrane region" description="Helical" evidence="7">
    <location>
        <begin position="290"/>
        <end position="316"/>
    </location>
</feature>
<name>A0A8G2FGC7_ACIRU</name>
<dbReference type="InterPro" id="IPR000515">
    <property type="entry name" value="MetI-like"/>
</dbReference>
<feature type="transmembrane region" description="Helical" evidence="7">
    <location>
        <begin position="176"/>
        <end position="203"/>
    </location>
</feature>
<evidence type="ECO:0000259" key="8">
    <source>
        <dbReference type="PROSITE" id="PS50928"/>
    </source>
</evidence>
<feature type="transmembrane region" description="Helical" evidence="7">
    <location>
        <begin position="136"/>
        <end position="156"/>
    </location>
</feature>
<feature type="domain" description="ABC transmembrane type-1" evidence="8">
    <location>
        <begin position="97"/>
        <end position="313"/>
    </location>
</feature>
<dbReference type="PANTHER" id="PTHR43163">
    <property type="entry name" value="DIPEPTIDE TRANSPORT SYSTEM PERMEASE PROTEIN DPPB-RELATED"/>
    <property type="match status" value="1"/>
</dbReference>
<dbReference type="Proteomes" id="UP000186308">
    <property type="component" value="Unassembled WGS sequence"/>
</dbReference>
<protein>
    <submittedName>
        <fullName evidence="9">Peptide/nickel transport system permease protein</fullName>
    </submittedName>
</protein>
<dbReference type="InterPro" id="IPR035906">
    <property type="entry name" value="MetI-like_sf"/>
</dbReference>
<dbReference type="InterPro" id="IPR045621">
    <property type="entry name" value="BPD_transp_1_N"/>
</dbReference>